<name>A0A1D1UW90_RAMVA</name>
<evidence type="ECO:0000313" key="2">
    <source>
        <dbReference type="Proteomes" id="UP000186922"/>
    </source>
</evidence>
<sequence>MACGICQGKQYKGRLTGPSERLKHGGVIVPSILILFVYREGRAARKFLLDSCITHGGPTECSYMVLVRGSRQGNSRGYGRCLERIKIVKVSVWEETADFGSFKSGPVIDLGVEYLHRHFDNLRFTSVISAPKTITTCDLMERRAAYITTRYYFESGGRDSIMAFFGPGWNVPVFSK</sequence>
<comment type="caution">
    <text evidence="1">The sequence shown here is derived from an EMBL/GenBank/DDBJ whole genome shotgun (WGS) entry which is preliminary data.</text>
</comment>
<keyword evidence="2" id="KW-1185">Reference proteome</keyword>
<accession>A0A1D1UW90</accession>
<reference evidence="1 2" key="1">
    <citation type="journal article" date="2016" name="Nat. Commun.">
        <title>Extremotolerant tardigrade genome and improved radiotolerance of human cultured cells by tardigrade-unique protein.</title>
        <authorList>
            <person name="Hashimoto T."/>
            <person name="Horikawa D.D."/>
            <person name="Saito Y."/>
            <person name="Kuwahara H."/>
            <person name="Kozuka-Hata H."/>
            <person name="Shin-I T."/>
            <person name="Minakuchi Y."/>
            <person name="Ohishi K."/>
            <person name="Motoyama A."/>
            <person name="Aizu T."/>
            <person name="Enomoto A."/>
            <person name="Kondo K."/>
            <person name="Tanaka S."/>
            <person name="Hara Y."/>
            <person name="Koshikawa S."/>
            <person name="Sagara H."/>
            <person name="Miura T."/>
            <person name="Yokobori S."/>
            <person name="Miyagawa K."/>
            <person name="Suzuki Y."/>
            <person name="Kubo T."/>
            <person name="Oyama M."/>
            <person name="Kohara Y."/>
            <person name="Fujiyama A."/>
            <person name="Arakawa K."/>
            <person name="Katayama T."/>
            <person name="Toyoda A."/>
            <person name="Kunieda T."/>
        </authorList>
    </citation>
    <scope>NUCLEOTIDE SEQUENCE [LARGE SCALE GENOMIC DNA]</scope>
    <source>
        <strain evidence="1 2">YOKOZUNA-1</strain>
    </source>
</reference>
<protein>
    <submittedName>
        <fullName evidence="1">Uncharacterized protein</fullName>
    </submittedName>
</protein>
<proteinExistence type="predicted"/>
<gene>
    <name evidence="1" type="primary">RvY_05633-1</name>
    <name evidence="1" type="synonym">RvY_05633.1</name>
    <name evidence="1" type="ORF">RvY_05633</name>
</gene>
<organism evidence="1 2">
    <name type="scientific">Ramazzottius varieornatus</name>
    <name type="common">Water bear</name>
    <name type="synonym">Tardigrade</name>
    <dbReference type="NCBI Taxonomy" id="947166"/>
    <lineage>
        <taxon>Eukaryota</taxon>
        <taxon>Metazoa</taxon>
        <taxon>Ecdysozoa</taxon>
        <taxon>Tardigrada</taxon>
        <taxon>Eutardigrada</taxon>
        <taxon>Parachela</taxon>
        <taxon>Hypsibioidea</taxon>
        <taxon>Ramazzottiidae</taxon>
        <taxon>Ramazzottius</taxon>
    </lineage>
</organism>
<dbReference type="Proteomes" id="UP000186922">
    <property type="component" value="Unassembled WGS sequence"/>
</dbReference>
<dbReference type="EMBL" id="BDGG01000002">
    <property type="protein sequence ID" value="GAU93741.1"/>
    <property type="molecule type" value="Genomic_DNA"/>
</dbReference>
<evidence type="ECO:0000313" key="1">
    <source>
        <dbReference type="EMBL" id="GAU93741.1"/>
    </source>
</evidence>
<dbReference type="AlphaFoldDB" id="A0A1D1UW90"/>